<keyword evidence="2" id="KW-0732">Signal</keyword>
<dbReference type="Pfam" id="PF04314">
    <property type="entry name" value="PCuAC"/>
    <property type="match status" value="1"/>
</dbReference>
<dbReference type="PANTHER" id="PTHR36302">
    <property type="entry name" value="BLR7088 PROTEIN"/>
    <property type="match status" value="1"/>
</dbReference>
<dbReference type="InterPro" id="IPR007410">
    <property type="entry name" value="LpqE-like"/>
</dbReference>
<dbReference type="SUPFAM" id="SSF110087">
    <property type="entry name" value="DR1885-like metal-binding protein"/>
    <property type="match status" value="1"/>
</dbReference>
<evidence type="ECO:0000256" key="2">
    <source>
        <dbReference type="SAM" id="SignalP"/>
    </source>
</evidence>
<dbReference type="PANTHER" id="PTHR36302:SF1">
    <property type="entry name" value="COPPER CHAPERONE PCU(A)C"/>
    <property type="match status" value="1"/>
</dbReference>
<sequence>MNRVGVFAAILLSLLGSAGCSAQAGSQQVDSVDGQVGPLRLLRVAVDSPGPRGSIHVAGNSAALLLTIANFGGAEDVLTAASTDVAREVVLRDGDAAARSPLQMAVPASGAAVLHDVTGPHLELSGLRRPLRGGSSVVVTFQFRDAGLVTIRVPVRSYTDVPVDRISQPDGDRDARTAPPPDRRP</sequence>
<feature type="signal peptide" evidence="2">
    <location>
        <begin position="1"/>
        <end position="24"/>
    </location>
</feature>
<evidence type="ECO:0000313" key="4">
    <source>
        <dbReference type="Proteomes" id="UP000612585"/>
    </source>
</evidence>
<dbReference type="RefSeq" id="WP_203992566.1">
    <property type="nucleotide sequence ID" value="NZ_BOPG01000019.1"/>
</dbReference>
<name>A0A8J4DYE1_9ACTN</name>
<dbReference type="InterPro" id="IPR036182">
    <property type="entry name" value="PCuAC_sf"/>
</dbReference>
<dbReference type="Proteomes" id="UP000612585">
    <property type="component" value="Unassembled WGS sequence"/>
</dbReference>
<reference evidence="3" key="1">
    <citation type="submission" date="2021-01" db="EMBL/GenBank/DDBJ databases">
        <title>Whole genome shotgun sequence of Virgisporangium aurantiacum NBRC 16421.</title>
        <authorList>
            <person name="Komaki H."/>
            <person name="Tamura T."/>
        </authorList>
    </citation>
    <scope>NUCLEOTIDE SEQUENCE</scope>
    <source>
        <strain evidence="3">NBRC 16421</strain>
    </source>
</reference>
<feature type="region of interest" description="Disordered" evidence="1">
    <location>
        <begin position="162"/>
        <end position="185"/>
    </location>
</feature>
<gene>
    <name evidence="3" type="ORF">Vau01_030860</name>
</gene>
<feature type="chain" id="PRO_5035301768" description="Copper chaperone PCu(A)C" evidence="2">
    <location>
        <begin position="25"/>
        <end position="185"/>
    </location>
</feature>
<evidence type="ECO:0000256" key="1">
    <source>
        <dbReference type="SAM" id="MobiDB-lite"/>
    </source>
</evidence>
<evidence type="ECO:0000313" key="3">
    <source>
        <dbReference type="EMBL" id="GIJ55570.1"/>
    </source>
</evidence>
<protein>
    <recommendedName>
        <fullName evidence="5">Copper chaperone PCu(A)C</fullName>
    </recommendedName>
</protein>
<organism evidence="3 4">
    <name type="scientific">Virgisporangium aurantiacum</name>
    <dbReference type="NCBI Taxonomy" id="175570"/>
    <lineage>
        <taxon>Bacteria</taxon>
        <taxon>Bacillati</taxon>
        <taxon>Actinomycetota</taxon>
        <taxon>Actinomycetes</taxon>
        <taxon>Micromonosporales</taxon>
        <taxon>Micromonosporaceae</taxon>
        <taxon>Virgisporangium</taxon>
    </lineage>
</organism>
<dbReference type="PROSITE" id="PS51257">
    <property type="entry name" value="PROKAR_LIPOPROTEIN"/>
    <property type="match status" value="1"/>
</dbReference>
<feature type="compositionally biased region" description="Basic and acidic residues" evidence="1">
    <location>
        <begin position="170"/>
        <end position="185"/>
    </location>
</feature>
<comment type="caution">
    <text evidence="3">The sequence shown here is derived from an EMBL/GenBank/DDBJ whole genome shotgun (WGS) entry which is preliminary data.</text>
</comment>
<proteinExistence type="predicted"/>
<accession>A0A8J4DYE1</accession>
<keyword evidence="4" id="KW-1185">Reference proteome</keyword>
<dbReference type="AlphaFoldDB" id="A0A8J4DYE1"/>
<evidence type="ECO:0008006" key="5">
    <source>
        <dbReference type="Google" id="ProtNLM"/>
    </source>
</evidence>
<dbReference type="InterPro" id="IPR058248">
    <property type="entry name" value="Lxx211020-like"/>
</dbReference>
<dbReference type="EMBL" id="BOPG01000019">
    <property type="protein sequence ID" value="GIJ55570.1"/>
    <property type="molecule type" value="Genomic_DNA"/>
</dbReference>
<dbReference type="Gene3D" id="2.60.40.1890">
    <property type="entry name" value="PCu(A)C copper chaperone"/>
    <property type="match status" value="1"/>
</dbReference>